<accession>A0A0F9D0M3</accession>
<dbReference type="EMBL" id="LAZR01033734">
    <property type="protein sequence ID" value="KKL47251.1"/>
    <property type="molecule type" value="Genomic_DNA"/>
</dbReference>
<sequence length="65" mass="6924">MICPLIALADSIIKTPTTLVSACIEDTCAWWDDGRLGCAVQLLGAELFDIAQAVREASGHIPPIE</sequence>
<reference evidence="1" key="1">
    <citation type="journal article" date="2015" name="Nature">
        <title>Complex archaea that bridge the gap between prokaryotes and eukaryotes.</title>
        <authorList>
            <person name="Spang A."/>
            <person name="Saw J.H."/>
            <person name="Jorgensen S.L."/>
            <person name="Zaremba-Niedzwiedzka K."/>
            <person name="Martijn J."/>
            <person name="Lind A.E."/>
            <person name="van Eijk R."/>
            <person name="Schleper C."/>
            <person name="Guy L."/>
            <person name="Ettema T.J."/>
        </authorList>
    </citation>
    <scope>NUCLEOTIDE SEQUENCE</scope>
</reference>
<gene>
    <name evidence="1" type="ORF">LCGC14_2337460</name>
</gene>
<protein>
    <submittedName>
        <fullName evidence="1">Uncharacterized protein</fullName>
    </submittedName>
</protein>
<comment type="caution">
    <text evidence="1">The sequence shown here is derived from an EMBL/GenBank/DDBJ whole genome shotgun (WGS) entry which is preliminary data.</text>
</comment>
<evidence type="ECO:0000313" key="1">
    <source>
        <dbReference type="EMBL" id="KKL47251.1"/>
    </source>
</evidence>
<organism evidence="1">
    <name type="scientific">marine sediment metagenome</name>
    <dbReference type="NCBI Taxonomy" id="412755"/>
    <lineage>
        <taxon>unclassified sequences</taxon>
        <taxon>metagenomes</taxon>
        <taxon>ecological metagenomes</taxon>
    </lineage>
</organism>
<proteinExistence type="predicted"/>
<name>A0A0F9D0M3_9ZZZZ</name>
<dbReference type="AlphaFoldDB" id="A0A0F9D0M3"/>